<proteinExistence type="predicted"/>
<sequence length="323" mass="36201">MVEVPKEQEINAPEQLINLGTSASIEAMATMVESKGIQQFASDLRLTIRDKKYIKTLEEQLEAFMQAGIPIDGSMSAVQSEAMDLAYSNFQFSITIPKVGLNAALEAGTLSLSQEGDNRKIEKLGTDETVKKQSVDFELLKMYPDDRFVKVTYNGFEFMEDLRAPKDLPEEARAILKDLGIPFFGTEEEVPLYGDPYVGGGETVIDRKHLNDALKTGALRIEQDGEGLHIEVNKELANQRATERKNREADERRERQNVAEQIRQERKAAENERQAALEKTQDEIAKATPPAHNPEIAPLPTHSEKKPKQSGIKKIFKKLFSGK</sequence>
<comment type="caution">
    <text evidence="2">The sequence shown here is derived from an EMBL/GenBank/DDBJ whole genome shotgun (WGS) entry which is preliminary data.</text>
</comment>
<accession>A0A2H0TRP1</accession>
<gene>
    <name evidence="2" type="ORF">COU35_00300</name>
</gene>
<evidence type="ECO:0000313" key="2">
    <source>
        <dbReference type="EMBL" id="PIR74814.1"/>
    </source>
</evidence>
<protein>
    <submittedName>
        <fullName evidence="2">Uncharacterized protein</fullName>
    </submittedName>
</protein>
<feature type="region of interest" description="Disordered" evidence="1">
    <location>
        <begin position="239"/>
        <end position="313"/>
    </location>
</feature>
<dbReference type="AlphaFoldDB" id="A0A2H0TRP1"/>
<name>A0A2H0TRP1_9BACT</name>
<feature type="compositionally biased region" description="Basic and acidic residues" evidence="1">
    <location>
        <begin position="241"/>
        <end position="285"/>
    </location>
</feature>
<dbReference type="Proteomes" id="UP000230154">
    <property type="component" value="Unassembled WGS sequence"/>
</dbReference>
<reference evidence="3" key="1">
    <citation type="submission" date="2017-09" db="EMBL/GenBank/DDBJ databases">
        <title>Depth-based differentiation of microbial function through sediment-hosted aquifers and enrichment of novel symbionts in the deep terrestrial subsurface.</title>
        <authorList>
            <person name="Probst A.J."/>
            <person name="Ladd B."/>
            <person name="Jarett J.K."/>
            <person name="Geller-Mcgrath D.E."/>
            <person name="Sieber C.M.K."/>
            <person name="Emerson J.B."/>
            <person name="Anantharaman K."/>
            <person name="Thomas B.C."/>
            <person name="Malmstrom R."/>
            <person name="Stieglmeier M."/>
            <person name="Klingl A."/>
            <person name="Woyke T."/>
            <person name="Ryan C.M."/>
            <person name="Banfield J.F."/>
        </authorList>
    </citation>
    <scope>NUCLEOTIDE SEQUENCE [LARGE SCALE GENOMIC DNA]</scope>
</reference>
<dbReference type="EMBL" id="PFCB01000003">
    <property type="protein sequence ID" value="PIR74814.1"/>
    <property type="molecule type" value="Genomic_DNA"/>
</dbReference>
<evidence type="ECO:0000313" key="3">
    <source>
        <dbReference type="Proteomes" id="UP000230154"/>
    </source>
</evidence>
<organism evidence="2 3">
    <name type="scientific">Candidatus Magasanikbacteria bacterium CG10_big_fil_rev_8_21_14_0_10_47_10</name>
    <dbReference type="NCBI Taxonomy" id="1974652"/>
    <lineage>
        <taxon>Bacteria</taxon>
        <taxon>Candidatus Magasanikiibacteriota</taxon>
    </lineage>
</organism>
<evidence type="ECO:0000256" key="1">
    <source>
        <dbReference type="SAM" id="MobiDB-lite"/>
    </source>
</evidence>